<sequence>MKKLIKWAMMIAAVTLLATGFTLAAPTQEASASGSNGWGYFHTSDGKWDGTVTTTRTNKYVVVDVDVSSLRYKTSSSGGAGLASHHNLAVRLCSASTGNCTGYSGFAQKGNNYNARAVFSNMIPGTYRLDIKDYYNPGFVYGDTAYWSASHGNWY</sequence>
<keyword evidence="1" id="KW-0732">Signal</keyword>
<gene>
    <name evidence="2" type="ORF">R4Z09_19760</name>
</gene>
<accession>A0ABZ2C7I8</accession>
<evidence type="ECO:0000256" key="1">
    <source>
        <dbReference type="SAM" id="SignalP"/>
    </source>
</evidence>
<keyword evidence="3" id="KW-1185">Reference proteome</keyword>
<evidence type="ECO:0000313" key="3">
    <source>
        <dbReference type="Proteomes" id="UP001357223"/>
    </source>
</evidence>
<feature type="chain" id="PRO_5046645762" description="Secreted protein" evidence="1">
    <location>
        <begin position="25"/>
        <end position="155"/>
    </location>
</feature>
<evidence type="ECO:0000313" key="2">
    <source>
        <dbReference type="EMBL" id="WVX79515.1"/>
    </source>
</evidence>
<dbReference type="Proteomes" id="UP001357223">
    <property type="component" value="Chromosome"/>
</dbReference>
<name>A0ABZ2C7I8_9BACI</name>
<dbReference type="EMBL" id="CP137640">
    <property type="protein sequence ID" value="WVX79515.1"/>
    <property type="molecule type" value="Genomic_DNA"/>
</dbReference>
<protein>
    <recommendedName>
        <fullName evidence="4">Secreted protein</fullName>
    </recommendedName>
</protein>
<dbReference type="RefSeq" id="WP_338448449.1">
    <property type="nucleotide sequence ID" value="NZ_CP137640.1"/>
</dbReference>
<reference evidence="2 3" key="1">
    <citation type="submission" date="2023-10" db="EMBL/GenBank/DDBJ databases">
        <title>Niallia locisalis sp.nov. isolated from a salt pond sample.</title>
        <authorList>
            <person name="Li X.-J."/>
            <person name="Dong L."/>
        </authorList>
    </citation>
    <scope>NUCLEOTIDE SEQUENCE [LARGE SCALE GENOMIC DNA]</scope>
    <source>
        <strain evidence="2 3">DSM 29761</strain>
    </source>
</reference>
<evidence type="ECO:0008006" key="4">
    <source>
        <dbReference type="Google" id="ProtNLM"/>
    </source>
</evidence>
<feature type="signal peptide" evidence="1">
    <location>
        <begin position="1"/>
        <end position="24"/>
    </location>
</feature>
<organism evidence="2 3">
    <name type="scientific">Niallia oryzisoli</name>
    <dbReference type="NCBI Taxonomy" id="1737571"/>
    <lineage>
        <taxon>Bacteria</taxon>
        <taxon>Bacillati</taxon>
        <taxon>Bacillota</taxon>
        <taxon>Bacilli</taxon>
        <taxon>Bacillales</taxon>
        <taxon>Bacillaceae</taxon>
        <taxon>Niallia</taxon>
    </lineage>
</organism>
<proteinExistence type="predicted"/>